<accession>A0A1L3INZ6</accession>
<dbReference type="EMBL" id="KX505867">
    <property type="protein sequence ID" value="APG53822.1"/>
    <property type="molecule type" value="Genomic_DNA"/>
</dbReference>
<sequence>MFERRPVWFSVTVPQQLLRYLHDLNVDVLGFLREEADCFFHSLCDYCTGPCAFAYIGGHLVSICPTLRVVFCIATPELEANDVMTAEACSDFSSHLQCMLRHRLRHAGIDPNLQLLNMLQVSQEQEFLNHEGLPTPSG</sequence>
<keyword evidence="2" id="KW-1185">Reference proteome</keyword>
<evidence type="ECO:0000313" key="1">
    <source>
        <dbReference type="EMBL" id="APG53822.1"/>
    </source>
</evidence>
<dbReference type="RefSeq" id="YP_009328929.1">
    <property type="nucleotide sequence ID" value="NC_032105.1"/>
</dbReference>
<organism evidence="1">
    <name type="scientific">simian adenovirus 55</name>
    <dbReference type="NCBI Taxonomy" id="2848082"/>
    <lineage>
        <taxon>Viruses</taxon>
        <taxon>Varidnaviria</taxon>
        <taxon>Bamfordvirae</taxon>
        <taxon>Preplasmiviricota</taxon>
        <taxon>Polisuviricotina</taxon>
        <taxon>Pharingeaviricetes</taxon>
        <taxon>Rowavirales</taxon>
        <taxon>Adenoviridae</taxon>
        <taxon>Mastadenovirus</taxon>
        <taxon>Mastadenovirus flavi</taxon>
        <taxon>Simian mastadenovirus I</taxon>
    </lineage>
</organism>
<name>A0A1L3INZ6_9ADEN</name>
<dbReference type="OrthoDB" id="18479at10239"/>
<dbReference type="GeneID" id="30522864"/>
<protein>
    <submittedName>
        <fullName evidence="1">E4 ORF2</fullName>
    </submittedName>
</protein>
<dbReference type="Proteomes" id="UP000201862">
    <property type="component" value="Segment"/>
</dbReference>
<proteinExistence type="predicted"/>
<dbReference type="KEGG" id="vg:30522864"/>
<reference evidence="1" key="1">
    <citation type="journal article" date="2016" name="Virol. J.">
        <title>Isolation and characterization of adenoviruses infecting endangered golden snub-nosed monkeys (Rhinopithecus roxellana).</title>
        <authorList>
            <person name="Tan B."/>
            <person name="Wu L.J."/>
            <person name="Yang X.L."/>
            <person name="Li B."/>
            <person name="Zhang W."/>
            <person name="Lei Y.S."/>
            <person name="Li Y."/>
            <person name="Yang G.X."/>
            <person name="Chen J."/>
            <person name="Chen G."/>
            <person name="Wang H.Z."/>
            <person name="Shi Z.L."/>
        </authorList>
    </citation>
    <scope>NUCLEOTIDE SEQUENCE [LARGE SCALE GENOMIC DNA]</scope>
    <source>
        <strain evidence="1">WIV19</strain>
    </source>
</reference>
<evidence type="ECO:0000313" key="2">
    <source>
        <dbReference type="Proteomes" id="UP000201862"/>
    </source>
</evidence>